<comment type="caution">
    <text evidence="2">The sequence shown here is derived from an EMBL/GenBank/DDBJ whole genome shotgun (WGS) entry which is preliminary data.</text>
</comment>
<evidence type="ECO:0000313" key="3">
    <source>
        <dbReference type="Proteomes" id="UP000258309"/>
    </source>
</evidence>
<feature type="compositionally biased region" description="Pro residues" evidence="1">
    <location>
        <begin position="244"/>
        <end position="255"/>
    </location>
</feature>
<evidence type="ECO:0000313" key="2">
    <source>
        <dbReference type="EMBL" id="RFU32774.1"/>
    </source>
</evidence>
<feature type="non-terminal residue" evidence="2">
    <location>
        <position position="1"/>
    </location>
</feature>
<feature type="region of interest" description="Disordered" evidence="1">
    <location>
        <begin position="240"/>
        <end position="259"/>
    </location>
</feature>
<sequence length="382" mass="43166">MFRFLKPQRTFLSVSRLPLKLELQAHRGSPPNVQVVRFKKPGIRPRIVLEPLERAALEALKNVPEKELQEEDGPIFIPFPGTTKQINPPPYRGSDPEWQEFIKFNKDQELAKNVRQELAEFVRLMADRHPMLTMKCGKGMKLRRYWLDVDFPHAPPPMYERSGIEITDDYIAWATMPVDASTVFKIRRAFWPSPLAQSFWAFTKVLVTQEFQQLANLIGINTDQSSKALDPLEVLRQRQMQRPNPAPSPDGPPKQPSLTDAATAMGAMSFPSKTPMVGKDSQDVDTTAGPATKVGMGLHAHFMRPIMAFKMKLAQTWRSANALPPRGCIIVSGMVEINAPKAWLVFDVTAAWDPKTKAYDSKSLALRLRRVQMKKQWPAGGT</sequence>
<reference evidence="2 3" key="1">
    <citation type="submission" date="2018-05" db="EMBL/GenBank/DDBJ databases">
        <title>Draft genome sequence of Scytalidium lignicola DSM 105466, a ubiquitous saprotrophic fungus.</title>
        <authorList>
            <person name="Buettner E."/>
            <person name="Gebauer A.M."/>
            <person name="Hofrichter M."/>
            <person name="Liers C."/>
            <person name="Kellner H."/>
        </authorList>
    </citation>
    <scope>NUCLEOTIDE SEQUENCE [LARGE SCALE GENOMIC DNA]</scope>
    <source>
        <strain evidence="2 3">DSM 105466</strain>
    </source>
</reference>
<dbReference type="OMA" id="TAFHLWS"/>
<dbReference type="EMBL" id="NCSJ02000048">
    <property type="protein sequence ID" value="RFU32774.1"/>
    <property type="molecule type" value="Genomic_DNA"/>
</dbReference>
<dbReference type="OrthoDB" id="5316527at2759"/>
<feature type="non-terminal residue" evidence="2">
    <location>
        <position position="382"/>
    </location>
</feature>
<protein>
    <submittedName>
        <fullName evidence="2">Uncharacterized protein</fullName>
    </submittedName>
</protein>
<dbReference type="AlphaFoldDB" id="A0A3E2HH75"/>
<gene>
    <name evidence="2" type="ORF">B7463_g3555</name>
</gene>
<evidence type="ECO:0000256" key="1">
    <source>
        <dbReference type="SAM" id="MobiDB-lite"/>
    </source>
</evidence>
<keyword evidence="3" id="KW-1185">Reference proteome</keyword>
<name>A0A3E2HH75_SCYLI</name>
<dbReference type="Proteomes" id="UP000258309">
    <property type="component" value="Unassembled WGS sequence"/>
</dbReference>
<accession>A0A3E2HH75</accession>
<dbReference type="STRING" id="5539.A0A3E2HH75"/>
<organism evidence="2 3">
    <name type="scientific">Scytalidium lignicola</name>
    <name type="common">Hyphomycete</name>
    <dbReference type="NCBI Taxonomy" id="5539"/>
    <lineage>
        <taxon>Eukaryota</taxon>
        <taxon>Fungi</taxon>
        <taxon>Dikarya</taxon>
        <taxon>Ascomycota</taxon>
        <taxon>Pezizomycotina</taxon>
        <taxon>Leotiomycetes</taxon>
        <taxon>Leotiomycetes incertae sedis</taxon>
        <taxon>Scytalidium</taxon>
    </lineage>
</organism>
<proteinExistence type="predicted"/>